<dbReference type="SUPFAM" id="SSF47413">
    <property type="entry name" value="lambda repressor-like DNA-binding domains"/>
    <property type="match status" value="1"/>
</dbReference>
<sequence length="87" mass="9373">MKVITGAQIRMARGFLKWSAKQLAEEAGLGVATVIRMEEYDGLPNAKGANIEAVYDVLQKALKERGAVLTYNDGHGPGVCLKKPVSE</sequence>
<dbReference type="RefSeq" id="WP_142904795.1">
    <property type="nucleotide sequence ID" value="NZ_ML660094.1"/>
</dbReference>
<organism evidence="1 2">
    <name type="scientific">Exilibacterium tricleocarpae</name>
    <dbReference type="NCBI Taxonomy" id="2591008"/>
    <lineage>
        <taxon>Bacteria</taxon>
        <taxon>Pseudomonadati</taxon>
        <taxon>Pseudomonadota</taxon>
        <taxon>Gammaproteobacteria</taxon>
        <taxon>Cellvibrionales</taxon>
        <taxon>Cellvibrionaceae</taxon>
        <taxon>Exilibacterium</taxon>
    </lineage>
</organism>
<accession>A0A545TLD8</accession>
<keyword evidence="2" id="KW-1185">Reference proteome</keyword>
<dbReference type="GO" id="GO:0003677">
    <property type="term" value="F:DNA binding"/>
    <property type="evidence" value="ECO:0007669"/>
    <property type="project" value="InterPro"/>
</dbReference>
<evidence type="ECO:0000313" key="1">
    <source>
        <dbReference type="EMBL" id="TQV78016.1"/>
    </source>
</evidence>
<dbReference type="Gene3D" id="1.10.260.40">
    <property type="entry name" value="lambda repressor-like DNA-binding domains"/>
    <property type="match status" value="1"/>
</dbReference>
<dbReference type="OrthoDB" id="7206663at2"/>
<dbReference type="CDD" id="cd00093">
    <property type="entry name" value="HTH_XRE"/>
    <property type="match status" value="1"/>
</dbReference>
<reference evidence="1 2" key="1">
    <citation type="submission" date="2019-06" db="EMBL/GenBank/DDBJ databases">
        <title>Whole genome sequence for Cellvibrionaceae sp. R142.</title>
        <authorList>
            <person name="Wang G."/>
        </authorList>
    </citation>
    <scope>NUCLEOTIDE SEQUENCE [LARGE SCALE GENOMIC DNA]</scope>
    <source>
        <strain evidence="1 2">R142</strain>
    </source>
</reference>
<dbReference type="InterPro" id="IPR010982">
    <property type="entry name" value="Lambda_DNA-bd_dom_sf"/>
</dbReference>
<proteinExistence type="predicted"/>
<evidence type="ECO:0000313" key="2">
    <source>
        <dbReference type="Proteomes" id="UP000319732"/>
    </source>
</evidence>
<dbReference type="AlphaFoldDB" id="A0A545TLD8"/>
<dbReference type="Proteomes" id="UP000319732">
    <property type="component" value="Unassembled WGS sequence"/>
</dbReference>
<protein>
    <submittedName>
        <fullName evidence="1">Helix-turn-helix transcriptional regulator</fullName>
    </submittedName>
</protein>
<comment type="caution">
    <text evidence="1">The sequence shown here is derived from an EMBL/GenBank/DDBJ whole genome shotgun (WGS) entry which is preliminary data.</text>
</comment>
<gene>
    <name evidence="1" type="ORF">FKG94_13090</name>
</gene>
<dbReference type="InterPro" id="IPR001387">
    <property type="entry name" value="Cro/C1-type_HTH"/>
</dbReference>
<name>A0A545TLD8_9GAMM</name>
<dbReference type="EMBL" id="VHSG01000013">
    <property type="protein sequence ID" value="TQV78016.1"/>
    <property type="molecule type" value="Genomic_DNA"/>
</dbReference>